<dbReference type="AlphaFoldDB" id="A0A1J9RCW9"/>
<organism evidence="1 2">
    <name type="scientific">Blastomyces percursus</name>
    <dbReference type="NCBI Taxonomy" id="1658174"/>
    <lineage>
        <taxon>Eukaryota</taxon>
        <taxon>Fungi</taxon>
        <taxon>Dikarya</taxon>
        <taxon>Ascomycota</taxon>
        <taxon>Pezizomycotina</taxon>
        <taxon>Eurotiomycetes</taxon>
        <taxon>Eurotiomycetidae</taxon>
        <taxon>Onygenales</taxon>
        <taxon>Ajellomycetaceae</taxon>
        <taxon>Blastomyces</taxon>
    </lineage>
</organism>
<comment type="caution">
    <text evidence="1">The sequence shown here is derived from an EMBL/GenBank/DDBJ whole genome shotgun (WGS) entry which is preliminary data.</text>
</comment>
<dbReference type="VEuPathDB" id="FungiDB:ACJ73_03110"/>
<proteinExistence type="predicted"/>
<evidence type="ECO:0000313" key="1">
    <source>
        <dbReference type="EMBL" id="OJD25517.1"/>
    </source>
</evidence>
<dbReference type="EMBL" id="LGTZ01000362">
    <property type="protein sequence ID" value="OJD25517.1"/>
    <property type="molecule type" value="Genomic_DNA"/>
</dbReference>
<dbReference type="Proteomes" id="UP000242791">
    <property type="component" value="Unassembled WGS sequence"/>
</dbReference>
<evidence type="ECO:0000313" key="2">
    <source>
        <dbReference type="Proteomes" id="UP000242791"/>
    </source>
</evidence>
<accession>A0A1J9RCW9</accession>
<reference evidence="1 2" key="1">
    <citation type="submission" date="2015-08" db="EMBL/GenBank/DDBJ databases">
        <title>Emmonsia species relationships and genome sequence.</title>
        <authorList>
            <person name="Cuomo C.A."/>
            <person name="Schwartz I.S."/>
            <person name="Kenyon C."/>
            <person name="De Hoog G.S."/>
            <person name="Govender N.P."/>
            <person name="Botha A."/>
            <person name="Moreno L."/>
            <person name="De Vries M."/>
            <person name="Munoz J.F."/>
            <person name="Stielow J.B."/>
        </authorList>
    </citation>
    <scope>NUCLEOTIDE SEQUENCE [LARGE SCALE GENOMIC DNA]</scope>
    <source>
        <strain evidence="1 2">EI222</strain>
    </source>
</reference>
<keyword evidence="2" id="KW-1185">Reference proteome</keyword>
<protein>
    <submittedName>
        <fullName evidence="1">Uncharacterized protein</fullName>
    </submittedName>
</protein>
<gene>
    <name evidence="1" type="ORF">ACJ73_03110</name>
</gene>
<sequence length="154" mass="17124">MTSGEQVFVIAANEASVKSWEKEKGKPSLGGDLSNSGRALIPFLIERCSDSTPAFSEFHLHGAFQAINAKTNPQVQGRRGESSVEKSFSPVDLNRARKVLADVASNRSPHVRRKLRVWPPPLRPLTQRKLNIDLRFLHQQSGFPVRQIQLTGQA</sequence>
<name>A0A1J9RCW9_9EURO</name>